<feature type="transmembrane region" description="Helical" evidence="1">
    <location>
        <begin position="340"/>
        <end position="361"/>
    </location>
</feature>
<keyword evidence="1" id="KW-1133">Transmembrane helix</keyword>
<dbReference type="Proteomes" id="UP001595457">
    <property type="component" value="Unassembled WGS sequence"/>
</dbReference>
<keyword evidence="1" id="KW-0472">Membrane</keyword>
<feature type="transmembrane region" description="Helical" evidence="1">
    <location>
        <begin position="312"/>
        <end position="328"/>
    </location>
</feature>
<evidence type="ECO:0000313" key="2">
    <source>
        <dbReference type="EMBL" id="MFC2974231.1"/>
    </source>
</evidence>
<gene>
    <name evidence="2" type="ORF">ACFOJE_18715</name>
</gene>
<dbReference type="RefSeq" id="WP_377816277.1">
    <property type="nucleotide sequence ID" value="NZ_JBHRSJ010000034.1"/>
</dbReference>
<evidence type="ECO:0008006" key="4">
    <source>
        <dbReference type="Google" id="ProtNLM"/>
    </source>
</evidence>
<comment type="caution">
    <text evidence="2">The sequence shown here is derived from an EMBL/GenBank/DDBJ whole genome shotgun (WGS) entry which is preliminary data.</text>
</comment>
<feature type="transmembrane region" description="Helical" evidence="1">
    <location>
        <begin position="213"/>
        <end position="232"/>
    </location>
</feature>
<keyword evidence="1" id="KW-0812">Transmembrane</keyword>
<feature type="transmembrane region" description="Helical" evidence="1">
    <location>
        <begin position="261"/>
        <end position="281"/>
    </location>
</feature>
<protein>
    <recommendedName>
        <fullName evidence="4">Glycosyltransferase RgtA/B/C/D-like domain-containing protein</fullName>
    </recommendedName>
</protein>
<organism evidence="2 3">
    <name type="scientific">Azotobacter bryophylli</name>
    <dbReference type="NCBI Taxonomy" id="1986537"/>
    <lineage>
        <taxon>Bacteria</taxon>
        <taxon>Pseudomonadati</taxon>
        <taxon>Pseudomonadota</taxon>
        <taxon>Gammaproteobacteria</taxon>
        <taxon>Pseudomonadales</taxon>
        <taxon>Pseudomonadaceae</taxon>
        <taxon>Azotobacter</taxon>
    </lineage>
</organism>
<keyword evidence="3" id="KW-1185">Reference proteome</keyword>
<sequence>MRYNKLAATAYFLLLTTVLFLSGYQNRFGIAPDDFYRQFQQDSEALVLGRIVASEYGRRLPEHANLGYASVRFFAYRPEYILQSYALLGRRALADIKVAADRVETENRAGAAQPASSITVEYNPTLEDYIGRKILLDPTPRVITSVTRSGPFASLHVSGPVLGQLDPARPITLSGARVEADAIALTPYLSQFGLQGMVFSELYRDLGGNLHRLYGLNSLAFALTIVALAFLYGRIFPKTFTALFFLTIALSPWITSFARNLYWVPFSWFLPAVLAAAWFLAGSRRQRALYGVLLYLAFLAKCLAGYEYISSIILLAAAPFLYAFFQPGAGQSRARAARGFCAVCLIGVAGFASALLIHAGLRGDTLLAGLRSIYELDVKRRTYGDPYAFGSELFAALSASPLSVLKTYILSWHTELVPFVPGLAFAALLLGAALTLLYKWSLSAKDAAAEIGLFVAFLLPPISWFVLAKGHSGIHTHINYVLWYFGFVATLAYLCLDGLRTAARSIHSRIPRAKTDKA</sequence>
<evidence type="ECO:0000313" key="3">
    <source>
        <dbReference type="Proteomes" id="UP001595457"/>
    </source>
</evidence>
<feature type="transmembrane region" description="Helical" evidence="1">
    <location>
        <begin position="480"/>
        <end position="499"/>
    </location>
</feature>
<proteinExistence type="predicted"/>
<feature type="transmembrane region" description="Helical" evidence="1">
    <location>
        <begin position="450"/>
        <end position="468"/>
    </location>
</feature>
<feature type="transmembrane region" description="Helical" evidence="1">
    <location>
        <begin position="416"/>
        <end position="438"/>
    </location>
</feature>
<dbReference type="EMBL" id="JBHRSJ010000034">
    <property type="protein sequence ID" value="MFC2974231.1"/>
    <property type="molecule type" value="Genomic_DNA"/>
</dbReference>
<reference evidence="3" key="1">
    <citation type="journal article" date="2019" name="Int. J. Syst. Evol. Microbiol.">
        <title>The Global Catalogue of Microorganisms (GCM) 10K type strain sequencing project: providing services to taxonomists for standard genome sequencing and annotation.</title>
        <authorList>
            <consortium name="The Broad Institute Genomics Platform"/>
            <consortium name="The Broad Institute Genome Sequencing Center for Infectious Disease"/>
            <person name="Wu L."/>
            <person name="Ma J."/>
        </authorList>
    </citation>
    <scope>NUCLEOTIDE SEQUENCE [LARGE SCALE GENOMIC DNA]</scope>
    <source>
        <strain evidence="3">KCTC 62195</strain>
    </source>
</reference>
<feature type="transmembrane region" description="Helical" evidence="1">
    <location>
        <begin position="239"/>
        <end position="255"/>
    </location>
</feature>
<name>A0ABV7AZU8_9GAMM</name>
<accession>A0ABV7AZU8</accession>
<evidence type="ECO:0000256" key="1">
    <source>
        <dbReference type="SAM" id="Phobius"/>
    </source>
</evidence>